<name>A0AB74ERZ2_NEIGO</name>
<evidence type="ECO:0008006" key="3">
    <source>
        <dbReference type="Google" id="ProtNLM"/>
    </source>
</evidence>
<evidence type="ECO:0000313" key="2">
    <source>
        <dbReference type="Proteomes" id="UP000182484"/>
    </source>
</evidence>
<accession>A0AB74ERZ2</accession>
<evidence type="ECO:0000313" key="1">
    <source>
        <dbReference type="EMBL" id="SCW10650.1"/>
    </source>
</evidence>
<dbReference type="AlphaFoldDB" id="A0AB74ERZ2"/>
<comment type="caution">
    <text evidence="1">The sequence shown here is derived from an EMBL/GenBank/DDBJ whole genome shotgun (WGS) entry which is preliminary data.</text>
</comment>
<proteinExistence type="predicted"/>
<gene>
    <name evidence="1" type="ORF">ESCNG_20005</name>
</gene>
<sequence>MDKREFTIMAKIITPLSANQVKNAKPRDKLYKLSDGGAGFVGLPDGRTELEAVVYAGRKATDNFAGAVS</sequence>
<protein>
    <recommendedName>
        <fullName evidence="3">Phage associated protein</fullName>
    </recommendedName>
</protein>
<dbReference type="EMBL" id="FMTB01000012">
    <property type="protein sequence ID" value="SCW10650.1"/>
    <property type="molecule type" value="Genomic_DNA"/>
</dbReference>
<organism evidence="1 2">
    <name type="scientific">Neisseria gonorrhoeae</name>
    <dbReference type="NCBI Taxonomy" id="485"/>
    <lineage>
        <taxon>Bacteria</taxon>
        <taxon>Pseudomonadati</taxon>
        <taxon>Pseudomonadota</taxon>
        <taxon>Betaproteobacteria</taxon>
        <taxon>Neisseriales</taxon>
        <taxon>Neisseriaceae</taxon>
        <taxon>Neisseria</taxon>
    </lineage>
</organism>
<reference evidence="1 2" key="1">
    <citation type="submission" date="2016-09" db="EMBL/GenBank/DDBJ databases">
        <authorList>
            <person name="Kumanski S."/>
            <person name="Beatrice B."/>
        </authorList>
    </citation>
    <scope>NUCLEOTIDE SEQUENCE [LARGE SCALE GENOMIC DNA]</scope>
    <source>
        <strain evidence="1">Mankind</strain>
    </source>
</reference>
<dbReference type="Proteomes" id="UP000182484">
    <property type="component" value="Unassembled WGS sequence"/>
</dbReference>